<dbReference type="AlphaFoldDB" id="A0A9P8XWK2"/>
<dbReference type="GeneID" id="70180229"/>
<feature type="domain" description="Heterokaryon incompatibility" evidence="1">
    <location>
        <begin position="66"/>
        <end position="162"/>
    </location>
</feature>
<dbReference type="InterPro" id="IPR010730">
    <property type="entry name" value="HET"/>
</dbReference>
<dbReference type="OrthoDB" id="3486565at2759"/>
<comment type="caution">
    <text evidence="2">The sequence shown here is derived from an EMBL/GenBank/DDBJ whole genome shotgun (WGS) entry which is preliminary data.</text>
</comment>
<accession>A0A9P8XWK2</accession>
<name>A0A9P8XWK2_9PEZI</name>
<feature type="non-terminal residue" evidence="2">
    <location>
        <position position="1"/>
    </location>
</feature>
<dbReference type="Proteomes" id="UP000756346">
    <property type="component" value="Unassembled WGS sequence"/>
</dbReference>
<dbReference type="RefSeq" id="XP_046007714.1">
    <property type="nucleotide sequence ID" value="XM_046150683.1"/>
</dbReference>
<reference evidence="2" key="1">
    <citation type="journal article" date="2021" name="Nat. Commun.">
        <title>Genetic determinants of endophytism in the Arabidopsis root mycobiome.</title>
        <authorList>
            <person name="Mesny F."/>
            <person name="Miyauchi S."/>
            <person name="Thiergart T."/>
            <person name="Pickel B."/>
            <person name="Atanasova L."/>
            <person name="Karlsson M."/>
            <person name="Huettel B."/>
            <person name="Barry K.W."/>
            <person name="Haridas S."/>
            <person name="Chen C."/>
            <person name="Bauer D."/>
            <person name="Andreopoulos W."/>
            <person name="Pangilinan J."/>
            <person name="LaButti K."/>
            <person name="Riley R."/>
            <person name="Lipzen A."/>
            <person name="Clum A."/>
            <person name="Drula E."/>
            <person name="Henrissat B."/>
            <person name="Kohler A."/>
            <person name="Grigoriev I.V."/>
            <person name="Martin F.M."/>
            <person name="Hacquard S."/>
        </authorList>
    </citation>
    <scope>NUCLEOTIDE SEQUENCE</scope>
    <source>
        <strain evidence="2">MPI-CAGE-CH-0230</strain>
    </source>
</reference>
<evidence type="ECO:0000313" key="3">
    <source>
        <dbReference type="Proteomes" id="UP000756346"/>
    </source>
</evidence>
<protein>
    <submittedName>
        <fullName evidence="2">Heterokaryon incompatibility protein-domain-containing protein</fullName>
    </submittedName>
</protein>
<evidence type="ECO:0000313" key="2">
    <source>
        <dbReference type="EMBL" id="KAH7021513.1"/>
    </source>
</evidence>
<sequence length="317" mass="34877">MLYDTRVLDTNKGAALALEWSTKCANSHETCNAVRGHGVLPKRILDLATSVEDVSLYVTQGESVPYATLSYCWGSATSLKTLSSNLDAHRHGIPIEAMPTTLQDAVRLARAMGFRYLWIDALCIVQDDPADWAEQSAAMTDIYQRCTVNIAALDALDCDQGLVPKLSNHSRVLASSAASGDPSYTRGWVFQETLVSPATLRCTSAGIQWECCQEGWADLIRRQSTAQPSPAPIYTWHQYVAEFADRRLSVPTDKLPAMAGVAARFSHLFNLTYAAGLWREHFLSGLTWGRTTGTSLVRRVDRAPSWSWASVDGQVAY</sequence>
<dbReference type="PANTHER" id="PTHR33112">
    <property type="entry name" value="DOMAIN PROTEIN, PUTATIVE-RELATED"/>
    <property type="match status" value="1"/>
</dbReference>
<evidence type="ECO:0000259" key="1">
    <source>
        <dbReference type="Pfam" id="PF06985"/>
    </source>
</evidence>
<gene>
    <name evidence="2" type="ORF">B0I36DRAFT_252379</name>
</gene>
<proteinExistence type="predicted"/>
<dbReference type="PANTHER" id="PTHR33112:SF16">
    <property type="entry name" value="HETEROKARYON INCOMPATIBILITY DOMAIN-CONTAINING PROTEIN"/>
    <property type="match status" value="1"/>
</dbReference>
<organism evidence="2 3">
    <name type="scientific">Microdochium trichocladiopsis</name>
    <dbReference type="NCBI Taxonomy" id="1682393"/>
    <lineage>
        <taxon>Eukaryota</taxon>
        <taxon>Fungi</taxon>
        <taxon>Dikarya</taxon>
        <taxon>Ascomycota</taxon>
        <taxon>Pezizomycotina</taxon>
        <taxon>Sordariomycetes</taxon>
        <taxon>Xylariomycetidae</taxon>
        <taxon>Xylariales</taxon>
        <taxon>Microdochiaceae</taxon>
        <taxon>Microdochium</taxon>
    </lineage>
</organism>
<keyword evidence="3" id="KW-1185">Reference proteome</keyword>
<dbReference type="EMBL" id="JAGTJQ010000010">
    <property type="protein sequence ID" value="KAH7021513.1"/>
    <property type="molecule type" value="Genomic_DNA"/>
</dbReference>
<dbReference type="Pfam" id="PF06985">
    <property type="entry name" value="HET"/>
    <property type="match status" value="1"/>
</dbReference>